<evidence type="ECO:0000313" key="3">
    <source>
        <dbReference type="Proteomes" id="UP001215598"/>
    </source>
</evidence>
<feature type="region of interest" description="Disordered" evidence="1">
    <location>
        <begin position="223"/>
        <end position="252"/>
    </location>
</feature>
<reference evidence="2" key="1">
    <citation type="submission" date="2023-03" db="EMBL/GenBank/DDBJ databases">
        <title>Massive genome expansion in bonnet fungi (Mycena s.s.) driven by repeated elements and novel gene families across ecological guilds.</title>
        <authorList>
            <consortium name="Lawrence Berkeley National Laboratory"/>
            <person name="Harder C.B."/>
            <person name="Miyauchi S."/>
            <person name="Viragh M."/>
            <person name="Kuo A."/>
            <person name="Thoen E."/>
            <person name="Andreopoulos B."/>
            <person name="Lu D."/>
            <person name="Skrede I."/>
            <person name="Drula E."/>
            <person name="Henrissat B."/>
            <person name="Morin E."/>
            <person name="Kohler A."/>
            <person name="Barry K."/>
            <person name="LaButti K."/>
            <person name="Morin E."/>
            <person name="Salamov A."/>
            <person name="Lipzen A."/>
            <person name="Mereny Z."/>
            <person name="Hegedus B."/>
            <person name="Baldrian P."/>
            <person name="Stursova M."/>
            <person name="Weitz H."/>
            <person name="Taylor A."/>
            <person name="Grigoriev I.V."/>
            <person name="Nagy L.G."/>
            <person name="Martin F."/>
            <person name="Kauserud H."/>
        </authorList>
    </citation>
    <scope>NUCLEOTIDE SEQUENCE</scope>
    <source>
        <strain evidence="2">CBHHK182m</strain>
    </source>
</reference>
<dbReference type="EMBL" id="JARKIB010000018">
    <property type="protein sequence ID" value="KAJ7769293.1"/>
    <property type="molecule type" value="Genomic_DNA"/>
</dbReference>
<dbReference type="AlphaFoldDB" id="A0AAD7JPW7"/>
<dbReference type="InterPro" id="IPR040521">
    <property type="entry name" value="KDZ"/>
</dbReference>
<dbReference type="Pfam" id="PF18758">
    <property type="entry name" value="KDZ"/>
    <property type="match status" value="1"/>
</dbReference>
<evidence type="ECO:0000256" key="1">
    <source>
        <dbReference type="SAM" id="MobiDB-lite"/>
    </source>
</evidence>
<sequence>MFWSAFGEFPLNFIHGAGQVDGEILETLWASLDKVVGSTRSMSCAHWQEVLDEYMNDSNWKKMCGAEYSVAALVVKIDRADEGFDTTQEAFQEFSQRVGPEFGEKWEQEERTALSPRGIGCKAETTKGTQYLSFHYNTDATTGEPGLDEVCHQLMAEEKKDKGQLSGFVALITDGLNIKRNLQKYIISLGRRPTAAQKRNVIVKQDNLQKRCNKFEKSMSSFIRKHNIDESSDGDPSDNSEGEEEEEEGDNEWGIVLSEPEDEGAMQDTPESGSEMQEGQTNDALRQLCLALGVKAWRLRNDVRNAGGGKGKTRTWSGVKTKDLEVRRYVQIYTQAVAALCRMGARAKWKPITKKDLLMSGQRSSTLPWFWHLEDGGALGEMEASSEMTEFYRVDWLWAKARVARWTEEKSIVAKEMQRTVKSFQFLCDEWALRATNAGVDEHGLRAYAEKQVDVWNNFAGHAEAVFKWAKSTSKRERWRQKGPKPISLTEASPSVLLGSGGYLTQM</sequence>
<dbReference type="Proteomes" id="UP001215598">
    <property type="component" value="Unassembled WGS sequence"/>
</dbReference>
<gene>
    <name evidence="2" type="ORF">B0H16DRAFT_1452497</name>
</gene>
<organism evidence="2 3">
    <name type="scientific">Mycena metata</name>
    <dbReference type="NCBI Taxonomy" id="1033252"/>
    <lineage>
        <taxon>Eukaryota</taxon>
        <taxon>Fungi</taxon>
        <taxon>Dikarya</taxon>
        <taxon>Basidiomycota</taxon>
        <taxon>Agaricomycotina</taxon>
        <taxon>Agaricomycetes</taxon>
        <taxon>Agaricomycetidae</taxon>
        <taxon>Agaricales</taxon>
        <taxon>Marasmiineae</taxon>
        <taxon>Mycenaceae</taxon>
        <taxon>Mycena</taxon>
    </lineage>
</organism>
<feature type="compositionally biased region" description="Acidic residues" evidence="1">
    <location>
        <begin position="230"/>
        <end position="251"/>
    </location>
</feature>
<name>A0AAD7JPW7_9AGAR</name>
<evidence type="ECO:0000313" key="2">
    <source>
        <dbReference type="EMBL" id="KAJ7769293.1"/>
    </source>
</evidence>
<keyword evidence="3" id="KW-1185">Reference proteome</keyword>
<comment type="caution">
    <text evidence="2">The sequence shown here is derived from an EMBL/GenBank/DDBJ whole genome shotgun (WGS) entry which is preliminary data.</text>
</comment>
<proteinExistence type="predicted"/>
<accession>A0AAD7JPW7</accession>
<protein>
    <submittedName>
        <fullName evidence="2">Uncharacterized protein</fullName>
    </submittedName>
</protein>